<proteinExistence type="predicted"/>
<dbReference type="RefSeq" id="WP_379851254.1">
    <property type="nucleotide sequence ID" value="NZ_JBHSMA010000019.1"/>
</dbReference>
<keyword evidence="5 8" id="KW-0812">Transmembrane</keyword>
<feature type="transmembrane region" description="Helical" evidence="8">
    <location>
        <begin position="12"/>
        <end position="33"/>
    </location>
</feature>
<feature type="transmembrane region" description="Helical" evidence="8">
    <location>
        <begin position="75"/>
        <end position="94"/>
    </location>
</feature>
<gene>
    <name evidence="9" type="ORF">ACFPMF_27400</name>
</gene>
<feature type="transmembrane region" description="Helical" evidence="8">
    <location>
        <begin position="423"/>
        <end position="440"/>
    </location>
</feature>
<keyword evidence="6 8" id="KW-1133">Transmembrane helix</keyword>
<sequence length="473" mass="53646">MNAVRAQYIPFFFSRKSVLTFSSILVVTFLMFIARPLTISSILFNIVEVVLFFYLSSKLSKKWANVSVSLFSKRLFRVAFLIRLIWILFSYLYYNALTGKPFEFEAADSFGYHNEAVWLVGLLKDSKFDVYLAYIGTNYSDMGYPFYLGIFYYLLGDGVLIPRILKAILSSYTCLLVYYIARNNFNESTGRMAGIMAMLVPNLIYYCGIHVKETEMVFLTVWFVYLADQFIRSPKVYLSSIVGIVLVGASVFFFRTVLAACLIGSVGVATFLTSSRISKGYKRVVLGFLLIAGVFFIYSTPLGKTIDEYLAASDENLTSQMKNYATREGGGENRLARYGSRSIFLPMMLIAPFPTLVYIPEQPNAMMLGGALFTRNVYAFFVLIGLGTLFKRKKLRAHILLLAITFSYIFVLASSGFALSERFHLPLVPFLLILAAYGISQMNRSNKKYFVPYLMLISIIIIGWNWFKVAGRS</sequence>
<keyword evidence="3" id="KW-0328">Glycosyltransferase</keyword>
<dbReference type="PANTHER" id="PTHR33908">
    <property type="entry name" value="MANNOSYLTRANSFERASE YKCB-RELATED"/>
    <property type="match status" value="1"/>
</dbReference>
<dbReference type="Proteomes" id="UP001596106">
    <property type="component" value="Unassembled WGS sequence"/>
</dbReference>
<name>A0ABW0IHS9_9BACT</name>
<comment type="caution">
    <text evidence="9">The sequence shown here is derived from an EMBL/GenBank/DDBJ whole genome shotgun (WGS) entry which is preliminary data.</text>
</comment>
<dbReference type="PANTHER" id="PTHR33908:SF11">
    <property type="entry name" value="MEMBRANE PROTEIN"/>
    <property type="match status" value="1"/>
</dbReference>
<evidence type="ECO:0000256" key="1">
    <source>
        <dbReference type="ARBA" id="ARBA00004651"/>
    </source>
</evidence>
<dbReference type="InterPro" id="IPR050297">
    <property type="entry name" value="LipidA_mod_glycosyltrf_83"/>
</dbReference>
<feature type="transmembrane region" description="Helical" evidence="8">
    <location>
        <begin position="203"/>
        <end position="225"/>
    </location>
</feature>
<evidence type="ECO:0000256" key="5">
    <source>
        <dbReference type="ARBA" id="ARBA00022692"/>
    </source>
</evidence>
<comment type="subcellular location">
    <subcellularLocation>
        <location evidence="1">Cell membrane</location>
        <topology evidence="1">Multi-pass membrane protein</topology>
    </subcellularLocation>
</comment>
<feature type="transmembrane region" description="Helical" evidence="8">
    <location>
        <begin position="397"/>
        <end position="417"/>
    </location>
</feature>
<evidence type="ECO:0000313" key="9">
    <source>
        <dbReference type="EMBL" id="MFC5413080.1"/>
    </source>
</evidence>
<feature type="transmembrane region" description="Helical" evidence="8">
    <location>
        <begin position="449"/>
        <end position="467"/>
    </location>
</feature>
<protein>
    <recommendedName>
        <fullName evidence="11">Glycosyltransferase RgtA/B/C/D-like domain-containing protein</fullName>
    </recommendedName>
</protein>
<accession>A0ABW0IHS9</accession>
<evidence type="ECO:0000256" key="4">
    <source>
        <dbReference type="ARBA" id="ARBA00022679"/>
    </source>
</evidence>
<evidence type="ECO:0000256" key="2">
    <source>
        <dbReference type="ARBA" id="ARBA00022475"/>
    </source>
</evidence>
<evidence type="ECO:0000313" key="10">
    <source>
        <dbReference type="Proteomes" id="UP001596106"/>
    </source>
</evidence>
<evidence type="ECO:0000256" key="7">
    <source>
        <dbReference type="ARBA" id="ARBA00023136"/>
    </source>
</evidence>
<keyword evidence="10" id="KW-1185">Reference proteome</keyword>
<organism evidence="9 10">
    <name type="scientific">Larkinella bovis</name>
    <dbReference type="NCBI Taxonomy" id="683041"/>
    <lineage>
        <taxon>Bacteria</taxon>
        <taxon>Pseudomonadati</taxon>
        <taxon>Bacteroidota</taxon>
        <taxon>Cytophagia</taxon>
        <taxon>Cytophagales</taxon>
        <taxon>Spirosomataceae</taxon>
        <taxon>Larkinella</taxon>
    </lineage>
</organism>
<evidence type="ECO:0000256" key="8">
    <source>
        <dbReference type="SAM" id="Phobius"/>
    </source>
</evidence>
<feature type="transmembrane region" description="Helical" evidence="8">
    <location>
        <begin position="237"/>
        <end position="268"/>
    </location>
</feature>
<dbReference type="EMBL" id="JBHSMA010000019">
    <property type="protein sequence ID" value="MFC5413080.1"/>
    <property type="molecule type" value="Genomic_DNA"/>
</dbReference>
<keyword evidence="2" id="KW-1003">Cell membrane</keyword>
<feature type="transmembrane region" description="Helical" evidence="8">
    <location>
        <begin position="365"/>
        <end position="390"/>
    </location>
</feature>
<keyword evidence="7 8" id="KW-0472">Membrane</keyword>
<evidence type="ECO:0000256" key="6">
    <source>
        <dbReference type="ARBA" id="ARBA00022989"/>
    </source>
</evidence>
<feature type="transmembrane region" description="Helical" evidence="8">
    <location>
        <begin position="164"/>
        <end position="181"/>
    </location>
</feature>
<feature type="transmembrane region" description="Helical" evidence="8">
    <location>
        <begin position="39"/>
        <end position="55"/>
    </location>
</feature>
<keyword evidence="4" id="KW-0808">Transferase</keyword>
<feature type="transmembrane region" description="Helical" evidence="8">
    <location>
        <begin position="280"/>
        <end position="298"/>
    </location>
</feature>
<evidence type="ECO:0000256" key="3">
    <source>
        <dbReference type="ARBA" id="ARBA00022676"/>
    </source>
</evidence>
<reference evidence="10" key="1">
    <citation type="journal article" date="2019" name="Int. J. Syst. Evol. Microbiol.">
        <title>The Global Catalogue of Microorganisms (GCM) 10K type strain sequencing project: providing services to taxonomists for standard genome sequencing and annotation.</title>
        <authorList>
            <consortium name="The Broad Institute Genomics Platform"/>
            <consortium name="The Broad Institute Genome Sequencing Center for Infectious Disease"/>
            <person name="Wu L."/>
            <person name="Ma J."/>
        </authorList>
    </citation>
    <scope>NUCLEOTIDE SEQUENCE [LARGE SCALE GENOMIC DNA]</scope>
    <source>
        <strain evidence="10">CCUG 55250</strain>
    </source>
</reference>
<evidence type="ECO:0008006" key="11">
    <source>
        <dbReference type="Google" id="ProtNLM"/>
    </source>
</evidence>